<sequence length="380" mass="40948">MSADEGTGLLDGVELIDHHCHGIVRTDLDRDGFESMLCEADGPGRWHGSLFDTHAGLGVRRWCAPLLGLPSLAPADDYLARRRQLGVDEVNRRLIGSLATRKFLVDTGFQPEALTSPAELSAVTGAVGEEIVRLEQVAEQVVRTSDAARFADDFRTELSRRCAGAVGVKSVAAYRVGLRLDAARPTDAEVAAAAGRLLRAFESGEPARVADPVLTRFLIWSGADLGMPIQFHVGYGDADVNLADCDPLLLTPLLRALGKLDVPVMLLHNYPFHRHAGYLAQVFDHVFVDVGLTLHNVGPGAPRVLSELLELAPFGSVLFSSDAFGLPELYVVGTMVFRRSLTGYLEAGIADGAWTSEDAMRFATGICAANARRAYRLDAS</sequence>
<name>A0A3M9MGN2_9MICO</name>
<evidence type="ECO:0000313" key="1">
    <source>
        <dbReference type="EMBL" id="RNI24720.1"/>
    </source>
</evidence>
<dbReference type="PANTHER" id="PTHR43383">
    <property type="entry name" value="NODULIN 6"/>
    <property type="match status" value="1"/>
</dbReference>
<dbReference type="PANTHER" id="PTHR43383:SF2">
    <property type="entry name" value="AMIDOHYDROLASE 2 FAMILY PROTEIN"/>
    <property type="match status" value="1"/>
</dbReference>
<accession>A0A3M9MGN2</accession>
<dbReference type="InterPro" id="IPR032466">
    <property type="entry name" value="Metal_Hydrolase"/>
</dbReference>
<dbReference type="GO" id="GO:0016787">
    <property type="term" value="F:hydrolase activity"/>
    <property type="evidence" value="ECO:0007669"/>
    <property type="project" value="UniProtKB-KW"/>
</dbReference>
<dbReference type="SUPFAM" id="SSF51556">
    <property type="entry name" value="Metallo-dependent hydrolases"/>
    <property type="match status" value="1"/>
</dbReference>
<dbReference type="OrthoDB" id="8244441at2"/>
<dbReference type="Gene3D" id="3.20.20.140">
    <property type="entry name" value="Metal-dependent hydrolases"/>
    <property type="match status" value="1"/>
</dbReference>
<evidence type="ECO:0000313" key="2">
    <source>
        <dbReference type="Proteomes" id="UP000271678"/>
    </source>
</evidence>
<dbReference type="Proteomes" id="UP000271678">
    <property type="component" value="Unassembled WGS sequence"/>
</dbReference>
<dbReference type="EMBL" id="RJJQ01000002">
    <property type="protein sequence ID" value="RNI24720.1"/>
    <property type="molecule type" value="Genomic_DNA"/>
</dbReference>
<reference evidence="1 2" key="1">
    <citation type="submission" date="2018-11" db="EMBL/GenBank/DDBJ databases">
        <title>Draft genome of Simplicispira Flexivirga sp. BO-16.</title>
        <authorList>
            <person name="Im W.T."/>
        </authorList>
    </citation>
    <scope>NUCLEOTIDE SEQUENCE [LARGE SCALE GENOMIC DNA]</scope>
    <source>
        <strain evidence="1 2">BO-16</strain>
    </source>
</reference>
<organism evidence="1 2">
    <name type="scientific">Flexivirga caeni</name>
    <dbReference type="NCBI Taxonomy" id="2294115"/>
    <lineage>
        <taxon>Bacteria</taxon>
        <taxon>Bacillati</taxon>
        <taxon>Actinomycetota</taxon>
        <taxon>Actinomycetes</taxon>
        <taxon>Micrococcales</taxon>
        <taxon>Dermacoccaceae</taxon>
        <taxon>Flexivirga</taxon>
    </lineage>
</organism>
<dbReference type="RefSeq" id="WP_123270012.1">
    <property type="nucleotide sequence ID" value="NZ_RJJQ01000002.1"/>
</dbReference>
<gene>
    <name evidence="1" type="ORF">EFY87_03205</name>
</gene>
<dbReference type="AlphaFoldDB" id="A0A3M9MGN2"/>
<protein>
    <submittedName>
        <fullName evidence="1">Amidohydrolase</fullName>
    </submittedName>
</protein>
<keyword evidence="2" id="KW-1185">Reference proteome</keyword>
<keyword evidence="1" id="KW-0378">Hydrolase</keyword>
<proteinExistence type="predicted"/>
<comment type="caution">
    <text evidence="1">The sequence shown here is derived from an EMBL/GenBank/DDBJ whole genome shotgun (WGS) entry which is preliminary data.</text>
</comment>